<keyword evidence="2" id="KW-0813">Transport</keyword>
<protein>
    <submittedName>
        <fullName evidence="11">DctQ7: putative TRAP dicarboxylate transporter</fullName>
    </submittedName>
</protein>
<evidence type="ECO:0000256" key="2">
    <source>
        <dbReference type="ARBA" id="ARBA00022448"/>
    </source>
</evidence>
<sequence length="170" mass="18797">MKIVNKMFGSAGGILIGAMMLLVVAEVSNRLFWGSSIEGAIEIEGIFLALAIFLGFSPCEEEKKHVRVELVAARLPKKFKTFLDIIVYITAVGVVAVITWQVGLDMISSWSIRETLPGAKVQVPVYPAKAAAFIGYFAFFIQLMVSLASIIRTQRRSESQTMRPSKKRNL</sequence>
<keyword evidence="12" id="KW-1185">Reference proteome</keyword>
<keyword evidence="4" id="KW-0997">Cell inner membrane</keyword>
<comment type="subcellular location">
    <subcellularLocation>
        <location evidence="1">Cell inner membrane</location>
        <topology evidence="1">Multi-pass membrane protein</topology>
    </subcellularLocation>
</comment>
<feature type="transmembrane region" description="Helical" evidence="9">
    <location>
        <begin position="31"/>
        <end position="56"/>
    </location>
</feature>
<dbReference type="Pfam" id="PF04290">
    <property type="entry name" value="DctQ"/>
    <property type="match status" value="1"/>
</dbReference>
<dbReference type="RefSeq" id="WP_014957278.1">
    <property type="nucleotide sequence ID" value="NC_018645.1"/>
</dbReference>
<evidence type="ECO:0000256" key="8">
    <source>
        <dbReference type="ARBA" id="ARBA00038436"/>
    </source>
</evidence>
<evidence type="ECO:0000256" key="5">
    <source>
        <dbReference type="ARBA" id="ARBA00022692"/>
    </source>
</evidence>
<feature type="transmembrane region" description="Helical" evidence="9">
    <location>
        <begin position="7"/>
        <end position="25"/>
    </location>
</feature>
<evidence type="ECO:0000256" key="1">
    <source>
        <dbReference type="ARBA" id="ARBA00004429"/>
    </source>
</evidence>
<dbReference type="KEGG" id="dto:TOL2_C17760"/>
<evidence type="ECO:0000256" key="7">
    <source>
        <dbReference type="ARBA" id="ARBA00023136"/>
    </source>
</evidence>
<dbReference type="PANTHER" id="PTHR35011:SF10">
    <property type="entry name" value="TRAP TRANSPORTER SMALL PERMEASE PROTEIN"/>
    <property type="match status" value="1"/>
</dbReference>
<feature type="domain" description="Tripartite ATP-independent periplasmic transporters DctQ component" evidence="10">
    <location>
        <begin position="19"/>
        <end position="152"/>
    </location>
</feature>
<dbReference type="HOGENOM" id="CLU_086356_8_3_7"/>
<evidence type="ECO:0000259" key="10">
    <source>
        <dbReference type="Pfam" id="PF04290"/>
    </source>
</evidence>
<keyword evidence="6 9" id="KW-1133">Transmembrane helix</keyword>
<comment type="similarity">
    <text evidence="8">Belongs to the TRAP transporter small permease family.</text>
</comment>
<feature type="transmembrane region" description="Helical" evidence="9">
    <location>
        <begin position="82"/>
        <end position="103"/>
    </location>
</feature>
<keyword evidence="3" id="KW-1003">Cell membrane</keyword>
<reference evidence="11 12" key="1">
    <citation type="journal article" date="2013" name="Environ. Microbiol.">
        <title>Complete genome, catabolic sub-proteomes and key-metabolites of Desulfobacula toluolica Tol2, a marine, aromatic compound-degrading, sulfate-reducing bacterium.</title>
        <authorList>
            <person name="Wohlbrand L."/>
            <person name="Jacob J.H."/>
            <person name="Kube M."/>
            <person name="Mussmann M."/>
            <person name="Jarling R."/>
            <person name="Beck A."/>
            <person name="Amann R."/>
            <person name="Wilkes H."/>
            <person name="Reinhardt R."/>
            <person name="Rabus R."/>
        </authorList>
    </citation>
    <scope>NUCLEOTIDE SEQUENCE [LARGE SCALE GENOMIC DNA]</scope>
    <source>
        <strain evidence="12">DSM 7467 / Tol2</strain>
    </source>
</reference>
<evidence type="ECO:0000256" key="3">
    <source>
        <dbReference type="ARBA" id="ARBA00022475"/>
    </source>
</evidence>
<gene>
    <name evidence="11" type="primary">dctQ7</name>
    <name evidence="11" type="ordered locus">TOL2_C17760</name>
</gene>
<dbReference type="EMBL" id="FO203503">
    <property type="protein sequence ID" value="CCK79937.1"/>
    <property type="molecule type" value="Genomic_DNA"/>
</dbReference>
<dbReference type="PANTHER" id="PTHR35011">
    <property type="entry name" value="2,3-DIKETO-L-GULONATE TRAP TRANSPORTER SMALL PERMEASE PROTEIN YIAM"/>
    <property type="match status" value="1"/>
</dbReference>
<dbReference type="AlphaFoldDB" id="K0NMK8"/>
<dbReference type="STRING" id="651182.TOL2_C17760"/>
<dbReference type="Proteomes" id="UP000007347">
    <property type="component" value="Chromosome"/>
</dbReference>
<keyword evidence="5 9" id="KW-0812">Transmembrane</keyword>
<feature type="transmembrane region" description="Helical" evidence="9">
    <location>
        <begin position="130"/>
        <end position="151"/>
    </location>
</feature>
<evidence type="ECO:0000313" key="11">
    <source>
        <dbReference type="EMBL" id="CCK79937.1"/>
    </source>
</evidence>
<dbReference type="GO" id="GO:0005886">
    <property type="term" value="C:plasma membrane"/>
    <property type="evidence" value="ECO:0007669"/>
    <property type="project" value="UniProtKB-SubCell"/>
</dbReference>
<organism evidence="11 12">
    <name type="scientific">Desulfobacula toluolica (strain DSM 7467 / Tol2)</name>
    <dbReference type="NCBI Taxonomy" id="651182"/>
    <lineage>
        <taxon>Bacteria</taxon>
        <taxon>Pseudomonadati</taxon>
        <taxon>Thermodesulfobacteriota</taxon>
        <taxon>Desulfobacteria</taxon>
        <taxon>Desulfobacterales</taxon>
        <taxon>Desulfobacteraceae</taxon>
        <taxon>Desulfobacula</taxon>
    </lineage>
</organism>
<evidence type="ECO:0000256" key="9">
    <source>
        <dbReference type="SAM" id="Phobius"/>
    </source>
</evidence>
<accession>K0NMK8</accession>
<name>K0NMK8_DESTT</name>
<dbReference type="InterPro" id="IPR055348">
    <property type="entry name" value="DctQ"/>
</dbReference>
<proteinExistence type="inferred from homology"/>
<evidence type="ECO:0000313" key="12">
    <source>
        <dbReference type="Proteomes" id="UP000007347"/>
    </source>
</evidence>
<evidence type="ECO:0000256" key="6">
    <source>
        <dbReference type="ARBA" id="ARBA00022989"/>
    </source>
</evidence>
<keyword evidence="7 9" id="KW-0472">Membrane</keyword>
<evidence type="ECO:0000256" key="4">
    <source>
        <dbReference type="ARBA" id="ARBA00022519"/>
    </source>
</evidence>
<dbReference type="InterPro" id="IPR007387">
    <property type="entry name" value="TRAP_DctQ"/>
</dbReference>
<dbReference type="GO" id="GO:0022857">
    <property type="term" value="F:transmembrane transporter activity"/>
    <property type="evidence" value="ECO:0007669"/>
    <property type="project" value="TreeGrafter"/>
</dbReference>
<dbReference type="GO" id="GO:0015740">
    <property type="term" value="P:C4-dicarboxylate transport"/>
    <property type="evidence" value="ECO:0007669"/>
    <property type="project" value="TreeGrafter"/>
</dbReference>